<dbReference type="InterPro" id="IPR004843">
    <property type="entry name" value="Calcineurin-like_PHP"/>
</dbReference>
<dbReference type="PANTHER" id="PTHR11668:SF491">
    <property type="entry name" value="SERINE_THREONINE-PROTEIN PHOSPHATASE"/>
    <property type="match status" value="1"/>
</dbReference>
<sequence>MTEGKPRPIERQGGRYDLAEYGLALRIDLTKLESWKSKQPERPQEKTLFTLTDNHPDGKTVALKIVEKLGSVDYLSEDDIEPKYNPDADEIRSLCLALEPHLIKEKAVARPQGRTIVVGDIHGNLNDLWRIIHAWLSDVVGQGPKQNIIFLGDIVDRGDRQLECLILIMAYKTLFPEQVFILRGNHEEGEINMKDFQQVMTDRGYRPSKTHDAVKARRQTNPPRKVDAIDAIMAYFERLPVVGLIDGRILCMHGMISMELTKKMLQAGWDVLEGTYANMNRHLRWNDPSEKVEFCEVNNVRRYGMVLAPKTVAAAMGRLGVEFVLRGHQKMTNGVRRFANLPVATVFSASFYQKENFGAVLFVDPDRNAIVPIYIVSHDDETTMDYHG</sequence>
<dbReference type="InterPro" id="IPR006186">
    <property type="entry name" value="Ser/Thr-sp_prot-phosphatase"/>
</dbReference>
<keyword evidence="4" id="KW-1185">Reference proteome</keyword>
<evidence type="ECO:0000313" key="3">
    <source>
        <dbReference type="EMBL" id="CAJ0584064.1"/>
    </source>
</evidence>
<dbReference type="Gene3D" id="3.60.21.10">
    <property type="match status" value="1"/>
</dbReference>
<feature type="non-terminal residue" evidence="3">
    <location>
        <position position="1"/>
    </location>
</feature>
<dbReference type="PRINTS" id="PR00114">
    <property type="entry name" value="STPHPHTASE"/>
</dbReference>
<dbReference type="SMART" id="SM00156">
    <property type="entry name" value="PP2Ac"/>
    <property type="match status" value="1"/>
</dbReference>
<feature type="domain" description="Serine/threonine specific protein phosphatases" evidence="2">
    <location>
        <begin position="182"/>
        <end position="187"/>
    </location>
</feature>
<dbReference type="GO" id="GO:0005634">
    <property type="term" value="C:nucleus"/>
    <property type="evidence" value="ECO:0007669"/>
    <property type="project" value="TreeGrafter"/>
</dbReference>
<comment type="caution">
    <text evidence="3">The sequence shown here is derived from an EMBL/GenBank/DDBJ whole genome shotgun (WGS) entry which is preliminary data.</text>
</comment>
<organism evidence="3 4">
    <name type="scientific">Mesorhabditis spiculigera</name>
    <dbReference type="NCBI Taxonomy" id="96644"/>
    <lineage>
        <taxon>Eukaryota</taxon>
        <taxon>Metazoa</taxon>
        <taxon>Ecdysozoa</taxon>
        <taxon>Nematoda</taxon>
        <taxon>Chromadorea</taxon>
        <taxon>Rhabditida</taxon>
        <taxon>Rhabditina</taxon>
        <taxon>Rhabditomorpha</taxon>
        <taxon>Rhabditoidea</taxon>
        <taxon>Rhabditidae</taxon>
        <taxon>Mesorhabditinae</taxon>
        <taxon>Mesorhabditis</taxon>
    </lineage>
</organism>
<dbReference type="InterPro" id="IPR029052">
    <property type="entry name" value="Metallo-depent_PP-like"/>
</dbReference>
<dbReference type="PANTHER" id="PTHR11668">
    <property type="entry name" value="SERINE/THREONINE PROTEIN PHOSPHATASE"/>
    <property type="match status" value="1"/>
</dbReference>
<gene>
    <name evidence="3" type="ORF">MSPICULIGERA_LOCUS22131</name>
</gene>
<dbReference type="Pfam" id="PF00149">
    <property type="entry name" value="Metallophos"/>
    <property type="match status" value="1"/>
</dbReference>
<dbReference type="GO" id="GO:0005737">
    <property type="term" value="C:cytoplasm"/>
    <property type="evidence" value="ECO:0007669"/>
    <property type="project" value="TreeGrafter"/>
</dbReference>
<comment type="catalytic activity">
    <reaction evidence="1">
        <text>O-phospho-L-threonyl-[protein] + H2O = L-threonyl-[protein] + phosphate</text>
        <dbReference type="Rhea" id="RHEA:47004"/>
        <dbReference type="Rhea" id="RHEA-COMP:11060"/>
        <dbReference type="Rhea" id="RHEA-COMP:11605"/>
        <dbReference type="ChEBI" id="CHEBI:15377"/>
        <dbReference type="ChEBI" id="CHEBI:30013"/>
        <dbReference type="ChEBI" id="CHEBI:43474"/>
        <dbReference type="ChEBI" id="CHEBI:61977"/>
        <dbReference type="EC" id="3.1.3.16"/>
    </reaction>
</comment>
<dbReference type="EC" id="3.1.3.16" evidence="1"/>
<comment type="similarity">
    <text evidence="1">Belongs to the PPP phosphatase family.</text>
</comment>
<dbReference type="Proteomes" id="UP001177023">
    <property type="component" value="Unassembled WGS sequence"/>
</dbReference>
<dbReference type="CDD" id="cd00144">
    <property type="entry name" value="MPP_PPP_family"/>
    <property type="match status" value="1"/>
</dbReference>
<proteinExistence type="inferred from homology"/>
<dbReference type="InterPro" id="IPR050341">
    <property type="entry name" value="PP1_catalytic_subunit"/>
</dbReference>
<accession>A0AA36DD46</accession>
<name>A0AA36DD46_9BILA</name>
<evidence type="ECO:0000256" key="1">
    <source>
        <dbReference type="RuleBase" id="RU004273"/>
    </source>
</evidence>
<dbReference type="AlphaFoldDB" id="A0AA36DD46"/>
<dbReference type="PROSITE" id="PS00125">
    <property type="entry name" value="SER_THR_PHOSPHATASE"/>
    <property type="match status" value="1"/>
</dbReference>
<dbReference type="GO" id="GO:0004722">
    <property type="term" value="F:protein serine/threonine phosphatase activity"/>
    <property type="evidence" value="ECO:0007669"/>
    <property type="project" value="UniProtKB-EC"/>
</dbReference>
<dbReference type="SUPFAM" id="SSF56300">
    <property type="entry name" value="Metallo-dependent phosphatases"/>
    <property type="match status" value="1"/>
</dbReference>
<keyword evidence="1" id="KW-0378">Hydrolase</keyword>
<protein>
    <recommendedName>
        <fullName evidence="1">Serine/threonine-protein phosphatase</fullName>
        <ecNumber evidence="1">3.1.3.16</ecNumber>
    </recommendedName>
</protein>
<evidence type="ECO:0000313" key="4">
    <source>
        <dbReference type="Proteomes" id="UP001177023"/>
    </source>
</evidence>
<dbReference type="EMBL" id="CATQJA010002677">
    <property type="protein sequence ID" value="CAJ0584064.1"/>
    <property type="molecule type" value="Genomic_DNA"/>
</dbReference>
<reference evidence="3" key="1">
    <citation type="submission" date="2023-06" db="EMBL/GenBank/DDBJ databases">
        <authorList>
            <person name="Delattre M."/>
        </authorList>
    </citation>
    <scope>NUCLEOTIDE SEQUENCE</scope>
    <source>
        <strain evidence="3">AF72</strain>
    </source>
</reference>
<evidence type="ECO:0000259" key="2">
    <source>
        <dbReference type="PROSITE" id="PS00125"/>
    </source>
</evidence>